<keyword evidence="2" id="KW-1185">Reference proteome</keyword>
<dbReference type="AlphaFoldDB" id="A0A8J2BJ46"/>
<protein>
    <submittedName>
        <fullName evidence="1">Uncharacterized protein</fullName>
    </submittedName>
</protein>
<evidence type="ECO:0000313" key="2">
    <source>
        <dbReference type="Proteomes" id="UP000663859"/>
    </source>
</evidence>
<evidence type="ECO:0000313" key="1">
    <source>
        <dbReference type="EMBL" id="CAF0696011.1"/>
    </source>
</evidence>
<dbReference type="Proteomes" id="UP000663859">
    <property type="component" value="Unassembled WGS sequence"/>
</dbReference>
<proteinExistence type="predicted"/>
<comment type="caution">
    <text evidence="1">The sequence shown here is derived from an EMBL/GenBank/DDBJ whole genome shotgun (WGS) entry which is preliminary data.</text>
</comment>
<dbReference type="EMBL" id="CAJNOB010000012">
    <property type="protein sequence ID" value="CAF0696011.1"/>
    <property type="molecule type" value="Genomic_DNA"/>
</dbReference>
<reference evidence="1" key="1">
    <citation type="submission" date="2021-02" db="EMBL/GenBank/DDBJ databases">
        <authorList>
            <person name="Cremers G."/>
            <person name="Picone N."/>
        </authorList>
    </citation>
    <scope>NUCLEOTIDE SEQUENCE</scope>
    <source>
        <strain evidence="1">PQ17</strain>
    </source>
</reference>
<organism evidence="1 2">
    <name type="scientific">Candidatus Methylacidithermus pantelleriae</name>
    <dbReference type="NCBI Taxonomy" id="2744239"/>
    <lineage>
        <taxon>Bacteria</taxon>
        <taxon>Pseudomonadati</taxon>
        <taxon>Verrucomicrobiota</taxon>
        <taxon>Methylacidiphilae</taxon>
        <taxon>Methylacidiphilales</taxon>
        <taxon>Methylacidiphilaceae</taxon>
        <taxon>Candidatus Methylacidithermus</taxon>
    </lineage>
</organism>
<gene>
    <name evidence="1" type="ORF">MPNT_20086</name>
</gene>
<accession>A0A8J2BJ46</accession>
<sequence>MISSLFLPKYSVKILSAASFEDPHPNAVGLGHRQQCHFRLEERKRPVLVRDRHPPAWPSRMASGVHFESLLAVVHARAKFGDDLTWPSPVGCIQVPEPASSDFHRPSGRDWIRGYRWRD</sequence>
<name>A0A8J2BJ46_9BACT</name>